<dbReference type="Proteomes" id="UP000038040">
    <property type="component" value="Unplaced"/>
</dbReference>
<reference evidence="4" key="1">
    <citation type="submission" date="2017-02" db="UniProtKB">
        <authorList>
            <consortium name="WormBaseParasite"/>
        </authorList>
    </citation>
    <scope>IDENTIFICATION</scope>
</reference>
<evidence type="ECO:0000313" key="1">
    <source>
        <dbReference type="EMBL" id="VDN53470.1"/>
    </source>
</evidence>
<dbReference type="Proteomes" id="UP000274756">
    <property type="component" value="Unassembled WGS sequence"/>
</dbReference>
<keyword evidence="3" id="KW-1185">Reference proteome</keyword>
<dbReference type="OrthoDB" id="10651951at2759"/>
<accession>A0A0N4UPH5</accession>
<name>A0A0N4UPH5_DRAME</name>
<dbReference type="PANTHER" id="PTHR38624">
    <property type="entry name" value="PROTEIN CBG08397-RELATED"/>
    <property type="match status" value="1"/>
</dbReference>
<organism evidence="2 4">
    <name type="scientific">Dracunculus medinensis</name>
    <name type="common">Guinea worm</name>
    <dbReference type="NCBI Taxonomy" id="318479"/>
    <lineage>
        <taxon>Eukaryota</taxon>
        <taxon>Metazoa</taxon>
        <taxon>Ecdysozoa</taxon>
        <taxon>Nematoda</taxon>
        <taxon>Chromadorea</taxon>
        <taxon>Rhabditida</taxon>
        <taxon>Spirurina</taxon>
        <taxon>Dracunculoidea</taxon>
        <taxon>Dracunculidae</taxon>
        <taxon>Dracunculus</taxon>
    </lineage>
</organism>
<gene>
    <name evidence="1" type="ORF">DME_LOCUS3443</name>
</gene>
<proteinExistence type="predicted"/>
<dbReference type="EMBL" id="UYYG01000134">
    <property type="protein sequence ID" value="VDN53470.1"/>
    <property type="molecule type" value="Genomic_DNA"/>
</dbReference>
<protein>
    <submittedName>
        <fullName evidence="4">Gag-pol polyprotein</fullName>
    </submittedName>
</protein>
<dbReference type="WBParaSite" id="DME_0000986201-mRNA-1">
    <property type="protein sequence ID" value="DME_0000986201-mRNA-1"/>
    <property type="gene ID" value="DME_0000986201"/>
</dbReference>
<evidence type="ECO:0000313" key="2">
    <source>
        <dbReference type="Proteomes" id="UP000038040"/>
    </source>
</evidence>
<dbReference type="AlphaFoldDB" id="A0A0N4UPH5"/>
<sequence>MIAWLATSISVLTPYSCGRFTSQIANLSDVSPCWEYHAHRRMQTPCQKKSFNTAATWTFDTMAGDDGTITLFHDLLQDYDNFNFEVLDEVEYAESIDKVVQLENHVIDLYFVRRKSTNFLRSSARSRQDSETLRNSFGIKNSFKDDKARRTQSFNCGSLHSSKKMEKVGKSKTTLQVKSEEHAISTGASTSRRRSFKFGVRFVSKDLKEKNEVENGECLVEGYQNGM</sequence>
<reference evidence="1 3" key="2">
    <citation type="submission" date="2018-11" db="EMBL/GenBank/DDBJ databases">
        <authorList>
            <consortium name="Pathogen Informatics"/>
        </authorList>
    </citation>
    <scope>NUCLEOTIDE SEQUENCE [LARGE SCALE GENOMIC DNA]</scope>
</reference>
<evidence type="ECO:0000313" key="3">
    <source>
        <dbReference type="Proteomes" id="UP000274756"/>
    </source>
</evidence>
<evidence type="ECO:0000313" key="4">
    <source>
        <dbReference type="WBParaSite" id="DME_0000986201-mRNA-1"/>
    </source>
</evidence>
<dbReference type="PANTHER" id="PTHR38624:SF1">
    <property type="entry name" value="KIF-BINDING PROTEIN"/>
    <property type="match status" value="1"/>
</dbReference>